<keyword evidence="2" id="KW-1185">Reference proteome</keyword>
<dbReference type="InterPro" id="IPR043502">
    <property type="entry name" value="DNA/RNA_pol_sf"/>
</dbReference>
<evidence type="ECO:0000313" key="2">
    <source>
        <dbReference type="Proteomes" id="UP001152622"/>
    </source>
</evidence>
<name>A0A9Q1F219_SYNKA</name>
<gene>
    <name evidence="1" type="ORF">SKAU_G00246740</name>
</gene>
<proteinExistence type="predicted"/>
<reference evidence="1" key="1">
    <citation type="journal article" date="2023" name="Science">
        <title>Genome structures resolve the early diversification of teleost fishes.</title>
        <authorList>
            <person name="Parey E."/>
            <person name="Louis A."/>
            <person name="Montfort J."/>
            <person name="Bouchez O."/>
            <person name="Roques C."/>
            <person name="Iampietro C."/>
            <person name="Lluch J."/>
            <person name="Castinel A."/>
            <person name="Donnadieu C."/>
            <person name="Desvignes T."/>
            <person name="Floi Bucao C."/>
            <person name="Jouanno E."/>
            <person name="Wen M."/>
            <person name="Mejri S."/>
            <person name="Dirks R."/>
            <person name="Jansen H."/>
            <person name="Henkel C."/>
            <person name="Chen W.J."/>
            <person name="Zahm M."/>
            <person name="Cabau C."/>
            <person name="Klopp C."/>
            <person name="Thompson A.W."/>
            <person name="Robinson-Rechavi M."/>
            <person name="Braasch I."/>
            <person name="Lecointre G."/>
            <person name="Bobe J."/>
            <person name="Postlethwait J.H."/>
            <person name="Berthelot C."/>
            <person name="Roest Crollius H."/>
            <person name="Guiguen Y."/>
        </authorList>
    </citation>
    <scope>NUCLEOTIDE SEQUENCE</scope>
    <source>
        <strain evidence="1">WJC10195</strain>
    </source>
</reference>
<dbReference type="Gene3D" id="3.30.70.270">
    <property type="match status" value="1"/>
</dbReference>
<comment type="caution">
    <text evidence="1">The sequence shown here is derived from an EMBL/GenBank/DDBJ whole genome shotgun (WGS) entry which is preliminary data.</text>
</comment>
<dbReference type="AlphaFoldDB" id="A0A9Q1F219"/>
<dbReference type="Proteomes" id="UP001152622">
    <property type="component" value="Chromosome 9"/>
</dbReference>
<evidence type="ECO:0000313" key="1">
    <source>
        <dbReference type="EMBL" id="KAJ8349544.1"/>
    </source>
</evidence>
<accession>A0A9Q1F219</accession>
<dbReference type="SUPFAM" id="SSF56672">
    <property type="entry name" value="DNA/RNA polymerases"/>
    <property type="match status" value="1"/>
</dbReference>
<dbReference type="OrthoDB" id="8052860at2759"/>
<organism evidence="1 2">
    <name type="scientific">Synaphobranchus kaupii</name>
    <name type="common">Kaup's arrowtooth eel</name>
    <dbReference type="NCBI Taxonomy" id="118154"/>
    <lineage>
        <taxon>Eukaryota</taxon>
        <taxon>Metazoa</taxon>
        <taxon>Chordata</taxon>
        <taxon>Craniata</taxon>
        <taxon>Vertebrata</taxon>
        <taxon>Euteleostomi</taxon>
        <taxon>Actinopterygii</taxon>
        <taxon>Neopterygii</taxon>
        <taxon>Teleostei</taxon>
        <taxon>Anguilliformes</taxon>
        <taxon>Synaphobranchidae</taxon>
        <taxon>Synaphobranchus</taxon>
    </lineage>
</organism>
<protein>
    <submittedName>
        <fullName evidence="1">Uncharacterized protein</fullName>
    </submittedName>
</protein>
<dbReference type="InterPro" id="IPR043128">
    <property type="entry name" value="Rev_trsase/Diguanyl_cyclase"/>
</dbReference>
<sequence>MIDSTEVGCGGEVFLYFCLKEKRSTLQSRDILLVKLPAGRSLSGSTEIPMDRRKDQAVMEWPRPESRRELQRFLGFANFYRRFI</sequence>
<dbReference type="EMBL" id="JAINUF010000009">
    <property type="protein sequence ID" value="KAJ8349544.1"/>
    <property type="molecule type" value="Genomic_DNA"/>
</dbReference>